<dbReference type="InterPro" id="IPR050466">
    <property type="entry name" value="Carboxylest/Gibb_receptor"/>
</dbReference>
<dbReference type="InterPro" id="IPR013094">
    <property type="entry name" value="AB_hydrolase_3"/>
</dbReference>
<dbReference type="Pfam" id="PF07859">
    <property type="entry name" value="Abhydrolase_3"/>
    <property type="match status" value="1"/>
</dbReference>
<dbReference type="PANTHER" id="PTHR23024:SF621">
    <property type="entry name" value="CARBOXYLESTERASE 2-RELATED"/>
    <property type="match status" value="1"/>
</dbReference>
<evidence type="ECO:0000259" key="2">
    <source>
        <dbReference type="Pfam" id="PF07859"/>
    </source>
</evidence>
<dbReference type="Gene3D" id="3.40.50.1820">
    <property type="entry name" value="alpha/beta hydrolase"/>
    <property type="match status" value="1"/>
</dbReference>
<proteinExistence type="inferred from homology"/>
<keyword evidence="4" id="KW-1185">Reference proteome</keyword>
<gene>
    <name evidence="3" type="ORF">ILEXP_LOCUS47171</name>
</gene>
<protein>
    <recommendedName>
        <fullName evidence="2">Alpha/beta hydrolase fold-3 domain-containing protein</fullName>
    </recommendedName>
</protein>
<name>A0ABC8U6K3_9AQUA</name>
<evidence type="ECO:0000313" key="3">
    <source>
        <dbReference type="EMBL" id="CAK9177292.1"/>
    </source>
</evidence>
<dbReference type="InterPro" id="IPR029058">
    <property type="entry name" value="AB_hydrolase_fold"/>
</dbReference>
<evidence type="ECO:0000313" key="4">
    <source>
        <dbReference type="Proteomes" id="UP001642360"/>
    </source>
</evidence>
<comment type="caution">
    <text evidence="3">The sequence shown here is derived from an EMBL/GenBank/DDBJ whole genome shotgun (WGS) entry which is preliminary data.</text>
</comment>
<evidence type="ECO:0000256" key="1">
    <source>
        <dbReference type="ARBA" id="ARBA00010515"/>
    </source>
</evidence>
<dbReference type="EMBL" id="CAUOFW020007020">
    <property type="protein sequence ID" value="CAK9177292.1"/>
    <property type="molecule type" value="Genomic_DNA"/>
</dbReference>
<reference evidence="3 4" key="1">
    <citation type="submission" date="2024-02" db="EMBL/GenBank/DDBJ databases">
        <authorList>
            <person name="Vignale AGUSTIN F."/>
            <person name="Sosa J E."/>
            <person name="Modenutti C."/>
        </authorList>
    </citation>
    <scope>NUCLEOTIDE SEQUENCE [LARGE SCALE GENOMIC DNA]</scope>
</reference>
<dbReference type="PANTHER" id="PTHR23024">
    <property type="entry name" value="ARYLACETAMIDE DEACETYLASE"/>
    <property type="match status" value="1"/>
</dbReference>
<accession>A0ABC8U6K3</accession>
<feature type="domain" description="Alpha/beta hydrolase fold-3" evidence="2">
    <location>
        <begin position="75"/>
        <end position="300"/>
    </location>
</feature>
<dbReference type="Proteomes" id="UP001642360">
    <property type="component" value="Unassembled WGS sequence"/>
</dbReference>
<organism evidence="3 4">
    <name type="scientific">Ilex paraguariensis</name>
    <name type="common">yerba mate</name>
    <dbReference type="NCBI Taxonomy" id="185542"/>
    <lineage>
        <taxon>Eukaryota</taxon>
        <taxon>Viridiplantae</taxon>
        <taxon>Streptophyta</taxon>
        <taxon>Embryophyta</taxon>
        <taxon>Tracheophyta</taxon>
        <taxon>Spermatophyta</taxon>
        <taxon>Magnoliopsida</taxon>
        <taxon>eudicotyledons</taxon>
        <taxon>Gunneridae</taxon>
        <taxon>Pentapetalae</taxon>
        <taxon>asterids</taxon>
        <taxon>campanulids</taxon>
        <taxon>Aquifoliales</taxon>
        <taxon>Aquifoliaceae</taxon>
        <taxon>Ilex</taxon>
    </lineage>
</organism>
<dbReference type="SUPFAM" id="SSF53474">
    <property type="entry name" value="alpha/beta-Hydrolases"/>
    <property type="match status" value="1"/>
</dbReference>
<comment type="similarity">
    <text evidence="1">Belongs to the 'GDXG' lipolytic enzyme family.</text>
</comment>
<dbReference type="AlphaFoldDB" id="A0ABC8U6K3"/>
<sequence>MDSSTNDVAHDFSPYFRVHKDGSIERFHAPQFAPPSDDPITGIRSKDVVISPETGIYVRLFLPKITDPTRKLPLLLHIHGGAFCVGSPSNPTFHNFLSSLAAESNAVVVSVDYRLAPEHPLPIAYDDSWTAFQWVISHAQGTGPEPWLNDHADFQRLFLGGESAGANIANDVAIRAGVTYFEKDGTVDESPTTLKSGQIYAVSCKIVGLLLVHPYFGGKEVDNLYKFLCPNSSGQHDDPRLNPAIDPRLSSLSCEKVLFCLAEKDRLRETGLAYYEALKKSAWGGEVEIMETEGEGHGFHLINPTCEKVKPLMTRLASFLNGS</sequence>